<organism evidence="1 2">
    <name type="scientific">Caballeronia novacaledonica</name>
    <dbReference type="NCBI Taxonomy" id="1544861"/>
    <lineage>
        <taxon>Bacteria</taxon>
        <taxon>Pseudomonadati</taxon>
        <taxon>Pseudomonadota</taxon>
        <taxon>Betaproteobacteria</taxon>
        <taxon>Burkholderiales</taxon>
        <taxon>Burkholderiaceae</taxon>
        <taxon>Caballeronia</taxon>
    </lineage>
</organism>
<reference evidence="1" key="1">
    <citation type="submission" date="2021-09" db="EMBL/GenBank/DDBJ databases">
        <title>Isolation and characterization of 3-chlorobenzoate degrading bacteria from soils in Shizuoka.</title>
        <authorList>
            <person name="Ifat A."/>
            <person name="Ogawa N."/>
            <person name="Kimbara K."/>
            <person name="Moriuchi R."/>
            <person name="Dohra H."/>
            <person name="Shintani M."/>
        </authorList>
    </citation>
    <scope>NUCLEOTIDE SEQUENCE</scope>
    <source>
        <strain evidence="1">19CS2-2</strain>
    </source>
</reference>
<accession>A0ACB5R3L0</accession>
<dbReference type="EMBL" id="BPUR01000032">
    <property type="protein sequence ID" value="GJH21853.1"/>
    <property type="molecule type" value="Genomic_DNA"/>
</dbReference>
<evidence type="ECO:0000313" key="1">
    <source>
        <dbReference type="EMBL" id="GJH21853.1"/>
    </source>
</evidence>
<dbReference type="Proteomes" id="UP001055013">
    <property type="component" value="Unassembled WGS sequence"/>
</dbReference>
<gene>
    <name evidence="1" type="primary">ltrA</name>
    <name evidence="1" type="ORF">CBA19CS22_34945</name>
</gene>
<keyword evidence="2" id="KW-1185">Reference proteome</keyword>
<keyword evidence="1" id="KW-0548">Nucleotidyltransferase</keyword>
<keyword evidence="1" id="KW-0695">RNA-directed DNA polymerase</keyword>
<evidence type="ECO:0000313" key="2">
    <source>
        <dbReference type="Proteomes" id="UP001055013"/>
    </source>
</evidence>
<keyword evidence="1" id="KW-0808">Transferase</keyword>
<sequence length="563" mass="64958">MTASLQDAGAPSHNPVQWHQIEWSRCHREVRRLQARIVKATRERRWGKVKALQWLLTHSFHGKALAVKRVTENQGKNTPGVDGETWSTPESKSTAILSMRRQGYRPSPLRRIYIPKSNGKLRPLGIPTLRDRAMQALHLLSLDPLAETVADNYSYGFRTHRSAADAIERCFGMLGKKISPQWVLEGDIKACFDKISHDWLLANVRMDRAILRKWLKAGFVSDGVLSPTEEGTPQGGIISPVLANLALDGLQAMLRDRFPWVRKNKLRGCVNLVRYADDFLITGRSKGLLEHEVLPAIAEFLRERGLELSQEKTLITHIDQGFDFLGQNVRKYGGKLLIRPSDKSVSSLMEKIREVIRNNKQVKQSTLIRMLNPIIKGWGNYHRHVVSKHTFHKVDYLIWQCVWRWAKRRHPRKRLPWIKTRYFHRIGQRDWIFAAEERDPESDDVKLFKIEHLSKVTIVRHVAVRGEANPYDPKWESYFEERLSLRMAKSLAGRRVLLSLWMSQGGKCAQCGEKITKQSGWHVHHIRWRSRGGSSGISNLAFLHPNCHRQVHSRDTEVRKPAP</sequence>
<comment type="caution">
    <text evidence="1">The sequence shown here is derived from an EMBL/GenBank/DDBJ whole genome shotgun (WGS) entry which is preliminary data.</text>
</comment>
<proteinExistence type="predicted"/>
<name>A0ACB5R3L0_9BURK</name>
<protein>
    <submittedName>
        <fullName evidence="1">Group II intron reverse transcriptase/maturase</fullName>
    </submittedName>
</protein>